<gene>
    <name evidence="2" type="ORF">KUV26_07200</name>
</gene>
<organism evidence="2 3">
    <name type="scientific">Leisingera daeponensis</name>
    <dbReference type="NCBI Taxonomy" id="405746"/>
    <lineage>
        <taxon>Bacteria</taxon>
        <taxon>Pseudomonadati</taxon>
        <taxon>Pseudomonadota</taxon>
        <taxon>Alphaproteobacteria</taxon>
        <taxon>Rhodobacterales</taxon>
        <taxon>Roseobacteraceae</taxon>
        <taxon>Leisingera</taxon>
    </lineage>
</organism>
<dbReference type="RefSeq" id="WP_222507845.1">
    <property type="nucleotide sequence ID" value="NZ_JAHVJA010000002.1"/>
</dbReference>
<evidence type="ECO:0000313" key="3">
    <source>
        <dbReference type="Proteomes" id="UP000766629"/>
    </source>
</evidence>
<feature type="region of interest" description="Disordered" evidence="1">
    <location>
        <begin position="39"/>
        <end position="66"/>
    </location>
</feature>
<comment type="caution">
    <text evidence="2">The sequence shown here is derived from an EMBL/GenBank/DDBJ whole genome shotgun (WGS) entry which is preliminary data.</text>
</comment>
<sequence>MSAHCELNGAQDALQVKLKSLNDLVRANQFMVEAMARQGRELRGMSSSRTKDMLRSQARARFHPETGTAPDAAVLTILEEVLGHQQEGAEIIPFPVRA</sequence>
<proteinExistence type="predicted"/>
<accession>A0ABS7NDF3</accession>
<dbReference type="EMBL" id="JAHVJA010000002">
    <property type="protein sequence ID" value="MBY6139223.1"/>
    <property type="molecule type" value="Genomic_DNA"/>
</dbReference>
<name>A0ABS7NDF3_9RHOB</name>
<feature type="compositionally biased region" description="Basic and acidic residues" evidence="1">
    <location>
        <begin position="39"/>
        <end position="54"/>
    </location>
</feature>
<dbReference type="Proteomes" id="UP000766629">
    <property type="component" value="Unassembled WGS sequence"/>
</dbReference>
<protein>
    <submittedName>
        <fullName evidence="2">Uncharacterized protein</fullName>
    </submittedName>
</protein>
<evidence type="ECO:0000256" key="1">
    <source>
        <dbReference type="SAM" id="MobiDB-lite"/>
    </source>
</evidence>
<evidence type="ECO:0000313" key="2">
    <source>
        <dbReference type="EMBL" id="MBY6139223.1"/>
    </source>
</evidence>
<keyword evidence="3" id="KW-1185">Reference proteome</keyword>
<reference evidence="2 3" key="1">
    <citation type="submission" date="2021-06" db="EMBL/GenBank/DDBJ databases">
        <title>50 bacteria genomes isolated from Dapeng, Shenzhen, China.</title>
        <authorList>
            <person name="Zheng W."/>
            <person name="Yu S."/>
            <person name="Huang Y."/>
        </authorList>
    </citation>
    <scope>NUCLEOTIDE SEQUENCE [LARGE SCALE GENOMIC DNA]</scope>
    <source>
        <strain evidence="2 3">DP1N14-2</strain>
    </source>
</reference>